<dbReference type="GO" id="GO:0008137">
    <property type="term" value="F:NADH dehydrogenase (ubiquinone) activity"/>
    <property type="evidence" value="ECO:0007669"/>
    <property type="project" value="InterPro"/>
</dbReference>
<evidence type="ECO:0000256" key="2">
    <source>
        <dbReference type="ARBA" id="ARBA00009025"/>
    </source>
</evidence>
<dbReference type="GO" id="GO:0048039">
    <property type="term" value="F:ubiquinone binding"/>
    <property type="evidence" value="ECO:0007669"/>
    <property type="project" value="TreeGrafter"/>
</dbReference>
<name>A0A0S4SE83_CAMHY</name>
<accession>A0A0S4SE83</accession>
<comment type="subcellular location">
    <subcellularLocation>
        <location evidence="1">Endomembrane system</location>
        <topology evidence="1">Multi-pass membrane protein</topology>
    </subcellularLocation>
    <subcellularLocation>
        <location evidence="6">Membrane</location>
        <topology evidence="6">Multi-pass membrane protein</topology>
    </subcellularLocation>
</comment>
<organism evidence="9 10">
    <name type="scientific">Campylobacter hyointestinalis subsp. hyointestinalis</name>
    <dbReference type="NCBI Taxonomy" id="91352"/>
    <lineage>
        <taxon>Bacteria</taxon>
        <taxon>Pseudomonadati</taxon>
        <taxon>Campylobacterota</taxon>
        <taxon>Epsilonproteobacteria</taxon>
        <taxon>Campylobacterales</taxon>
        <taxon>Campylobacteraceae</taxon>
        <taxon>Campylobacter</taxon>
    </lineage>
</organism>
<feature type="transmembrane region" description="Helical" evidence="7">
    <location>
        <begin position="373"/>
        <end position="403"/>
    </location>
</feature>
<keyword evidence="10" id="KW-1185">Reference proteome</keyword>
<dbReference type="GO" id="GO:0016020">
    <property type="term" value="C:membrane"/>
    <property type="evidence" value="ECO:0007669"/>
    <property type="project" value="UniProtKB-SubCell"/>
</dbReference>
<evidence type="ECO:0000256" key="3">
    <source>
        <dbReference type="ARBA" id="ARBA00022692"/>
    </source>
</evidence>
<feature type="transmembrane region" description="Helical" evidence="7">
    <location>
        <begin position="451"/>
        <end position="469"/>
    </location>
</feature>
<evidence type="ECO:0000313" key="9">
    <source>
        <dbReference type="EMBL" id="CUU84676.1"/>
    </source>
</evidence>
<comment type="caution">
    <text evidence="9">The sequence shown here is derived from an EMBL/GenBank/DDBJ whole genome shotgun (WGS) entry which is preliminary data.</text>
</comment>
<feature type="transmembrane region" description="Helical" evidence="7">
    <location>
        <begin position="134"/>
        <end position="152"/>
    </location>
</feature>
<feature type="transmembrane region" description="Helical" evidence="7">
    <location>
        <begin position="83"/>
        <end position="103"/>
    </location>
</feature>
<feature type="transmembrane region" description="Helical" evidence="7">
    <location>
        <begin position="6"/>
        <end position="28"/>
    </location>
</feature>
<dbReference type="PANTHER" id="PTHR43507">
    <property type="entry name" value="NADH-UBIQUINONE OXIDOREDUCTASE CHAIN 4"/>
    <property type="match status" value="1"/>
</dbReference>
<dbReference type="GO" id="GO:0015990">
    <property type="term" value="P:electron transport coupled proton transport"/>
    <property type="evidence" value="ECO:0007669"/>
    <property type="project" value="TreeGrafter"/>
</dbReference>
<feature type="transmembrane region" description="Helical" evidence="7">
    <location>
        <begin position="335"/>
        <end position="352"/>
    </location>
</feature>
<feature type="transmembrane region" description="Helical" evidence="7">
    <location>
        <begin position="211"/>
        <end position="234"/>
    </location>
</feature>
<dbReference type="GO" id="GO:0012505">
    <property type="term" value="C:endomembrane system"/>
    <property type="evidence" value="ECO:0007669"/>
    <property type="project" value="UniProtKB-SubCell"/>
</dbReference>
<keyword evidence="4 7" id="KW-1133">Transmembrane helix</keyword>
<dbReference type="RefSeq" id="WP_059435272.1">
    <property type="nucleotide sequence ID" value="NZ_FAVB01000003.1"/>
</dbReference>
<dbReference type="Proteomes" id="UP000052237">
    <property type="component" value="Unassembled WGS sequence"/>
</dbReference>
<feature type="transmembrane region" description="Helical" evidence="7">
    <location>
        <begin position="409"/>
        <end position="430"/>
    </location>
</feature>
<feature type="transmembrane region" description="Helical" evidence="7">
    <location>
        <begin position="35"/>
        <end position="56"/>
    </location>
</feature>
<evidence type="ECO:0000256" key="1">
    <source>
        <dbReference type="ARBA" id="ARBA00004127"/>
    </source>
</evidence>
<evidence type="ECO:0000256" key="6">
    <source>
        <dbReference type="RuleBase" id="RU000320"/>
    </source>
</evidence>
<evidence type="ECO:0000313" key="10">
    <source>
        <dbReference type="Proteomes" id="UP000052237"/>
    </source>
</evidence>
<feature type="transmembrane region" description="Helical" evidence="7">
    <location>
        <begin position="110"/>
        <end position="128"/>
    </location>
</feature>
<keyword evidence="5 7" id="KW-0472">Membrane</keyword>
<dbReference type="Pfam" id="PF00361">
    <property type="entry name" value="Proton_antipo_M"/>
    <property type="match status" value="1"/>
</dbReference>
<keyword evidence="9" id="KW-0560">Oxidoreductase</keyword>
<dbReference type="GO" id="GO:0003954">
    <property type="term" value="F:NADH dehydrogenase activity"/>
    <property type="evidence" value="ECO:0007669"/>
    <property type="project" value="TreeGrafter"/>
</dbReference>
<evidence type="ECO:0000256" key="4">
    <source>
        <dbReference type="ARBA" id="ARBA00022989"/>
    </source>
</evidence>
<feature type="transmembrane region" description="Helical" evidence="7">
    <location>
        <begin position="276"/>
        <end position="296"/>
    </location>
</feature>
<reference evidence="9 10" key="1">
    <citation type="submission" date="2015-11" db="EMBL/GenBank/DDBJ databases">
        <authorList>
            <consortium name="Pathogen Informatics"/>
        </authorList>
    </citation>
    <scope>NUCLEOTIDE SEQUENCE [LARGE SCALE GENOMIC DNA]</scope>
    <source>
        <strain evidence="9 10">006A-0059</strain>
    </source>
</reference>
<evidence type="ECO:0000256" key="5">
    <source>
        <dbReference type="ARBA" id="ARBA00023136"/>
    </source>
</evidence>
<sequence length="497" mass="55506">MIEVILSHILSFMIFLPLIIGLFIVLFCNDKFGKTLAFVTSLTILALGFYIFLNFIPNGGMQFVDNFSIVNTYGINYSVGIDGINLLILLIVSCAFPPLFFLVDFDKKGYWANLLFMESAFLAVISATDLIFFYAGWEMMLMPIFIFIGIYGKKEDRNVAAMDMMYYAIFGSMIMLCAIIYIGVAHFKEFGFFSFALYDLVKTNFTPNTEATLFFCFMLAFAIKVPLFPFHGWLKDAYTKSPTTATFMLSVIASKVAIFAILRFVLPLFSFSYSNFAWIFVGLGLFSMLYFGVAAIKTKDFKTLLAYASASHLGLIMAGVFSLDVEGFVGSMYQVIAHAITSGIMFLLVGLISKELLTRNVDKLGGIAIKAPIFALFFAIAMISSVGLPGTIGFIGELLIIFGLFKSNLLYGVIATTSIIISAVYMFIVYRKAILQSVNETTAVFKDLSKKQIIAFLAPIVMIFVLGLYSKPFISKIEPTMQAHYEQFVKPYLKEQK</sequence>
<feature type="transmembrane region" description="Helical" evidence="7">
    <location>
        <begin position="164"/>
        <end position="184"/>
    </location>
</feature>
<feature type="transmembrane region" description="Helical" evidence="7">
    <location>
        <begin position="246"/>
        <end position="270"/>
    </location>
</feature>
<gene>
    <name evidence="9" type="primary">nuoM</name>
    <name evidence="9" type="ORF">ERS686654_01555</name>
</gene>
<proteinExistence type="inferred from homology"/>
<dbReference type="AlphaFoldDB" id="A0A0S4SE83"/>
<feature type="domain" description="NADH:quinone oxidoreductase/Mrp antiporter transmembrane" evidence="8">
    <location>
        <begin position="127"/>
        <end position="421"/>
    </location>
</feature>
<protein>
    <submittedName>
        <fullName evidence="9">NADH-quinone oxidoreductase chain m</fullName>
        <ecNumber evidence="9">1.6.5.11</ecNumber>
    </submittedName>
</protein>
<dbReference type="GO" id="GO:0042773">
    <property type="term" value="P:ATP synthesis coupled electron transport"/>
    <property type="evidence" value="ECO:0007669"/>
    <property type="project" value="InterPro"/>
</dbReference>
<evidence type="ECO:0000259" key="8">
    <source>
        <dbReference type="Pfam" id="PF00361"/>
    </source>
</evidence>
<dbReference type="InterPro" id="IPR010227">
    <property type="entry name" value="NADH_Q_OxRdtase_chainM/4"/>
</dbReference>
<dbReference type="InterPro" id="IPR003918">
    <property type="entry name" value="NADH_UbQ_OxRdtase"/>
</dbReference>
<dbReference type="PANTHER" id="PTHR43507:SF1">
    <property type="entry name" value="NADH-UBIQUINONE OXIDOREDUCTASE CHAIN 4"/>
    <property type="match status" value="1"/>
</dbReference>
<dbReference type="PRINTS" id="PR01437">
    <property type="entry name" value="NUOXDRDTASE4"/>
</dbReference>
<evidence type="ECO:0000256" key="7">
    <source>
        <dbReference type="SAM" id="Phobius"/>
    </source>
</evidence>
<comment type="similarity">
    <text evidence="2">Belongs to the complex I subunit 4 family.</text>
</comment>
<dbReference type="EMBL" id="FAVB01000003">
    <property type="protein sequence ID" value="CUU84676.1"/>
    <property type="molecule type" value="Genomic_DNA"/>
</dbReference>
<feature type="transmembrane region" description="Helical" evidence="7">
    <location>
        <begin position="303"/>
        <end position="323"/>
    </location>
</feature>
<dbReference type="InterPro" id="IPR001750">
    <property type="entry name" value="ND/Mrp_TM"/>
</dbReference>
<keyword evidence="3 6" id="KW-0812">Transmembrane</keyword>
<dbReference type="EC" id="1.6.5.11" evidence="9"/>
<dbReference type="NCBIfam" id="TIGR01972">
    <property type="entry name" value="NDH_I_M"/>
    <property type="match status" value="1"/>
</dbReference>